<gene>
    <name evidence="3" type="ORF">C5Y96_06055</name>
</gene>
<dbReference type="SUPFAM" id="SSF54523">
    <property type="entry name" value="Pili subunits"/>
    <property type="match status" value="1"/>
</dbReference>
<dbReference type="EMBL" id="PUIA01000017">
    <property type="protein sequence ID" value="PQO37114.1"/>
    <property type="molecule type" value="Genomic_DNA"/>
</dbReference>
<dbReference type="Proteomes" id="UP000240009">
    <property type="component" value="Unassembled WGS sequence"/>
</dbReference>
<feature type="transmembrane region" description="Helical" evidence="1">
    <location>
        <begin position="12"/>
        <end position="33"/>
    </location>
</feature>
<accession>A0A2S8FZ06</accession>
<evidence type="ECO:0000256" key="1">
    <source>
        <dbReference type="SAM" id="Phobius"/>
    </source>
</evidence>
<reference evidence="3 4" key="1">
    <citation type="submission" date="2018-02" db="EMBL/GenBank/DDBJ databases">
        <title>Comparative genomes isolates from brazilian mangrove.</title>
        <authorList>
            <person name="Araujo J.E."/>
            <person name="Taketani R.G."/>
            <person name="Silva M.C.P."/>
            <person name="Loureco M.V."/>
            <person name="Andreote F.D."/>
        </authorList>
    </citation>
    <scope>NUCLEOTIDE SEQUENCE [LARGE SCALE GENOMIC DNA]</scope>
    <source>
        <strain evidence="3 4">HEX-2 MGV</strain>
    </source>
</reference>
<sequence length="334" mass="36409">MKRKSSWQGFTLVELLVVIAIIGVLIALLLPAVQQAREAARRMQCSNQVKQLTLAFHNYHDTHKKFPALQYDIIKSDGTSVSSWRGHGAYVMILPYIEQNALYDRYNFTIEWDTGVNTTNAQTKLDAFLCPSDIAYPDSNWGGNNYGLNGGSRRDFYSTGSAVAASGPFVRRQESGFRDFTDGSSNVIFIAEILKGDNSSSQLTKERDYTNQLSLSTDQFPAQADIEAAGAGCDSTATSWQQSNGGRTWGASFPGFIGMNTIAPPNWKHISCCSGGNFGYACDRNGIVPARSLHPGGVLASMGDGSVKFFPETIDFVTWQRLGARADGNPVSIP</sequence>
<protein>
    <submittedName>
        <fullName evidence="3">Prepilin-type cleavage/methylation domain-containing protein</fullName>
    </submittedName>
</protein>
<evidence type="ECO:0000313" key="3">
    <source>
        <dbReference type="EMBL" id="PQO37114.1"/>
    </source>
</evidence>
<organism evidence="3 4">
    <name type="scientific">Blastopirellula marina</name>
    <dbReference type="NCBI Taxonomy" id="124"/>
    <lineage>
        <taxon>Bacteria</taxon>
        <taxon>Pseudomonadati</taxon>
        <taxon>Planctomycetota</taxon>
        <taxon>Planctomycetia</taxon>
        <taxon>Pirellulales</taxon>
        <taxon>Pirellulaceae</taxon>
        <taxon>Blastopirellula</taxon>
    </lineage>
</organism>
<dbReference type="PANTHER" id="PTHR30093">
    <property type="entry name" value="GENERAL SECRETION PATHWAY PROTEIN G"/>
    <property type="match status" value="1"/>
</dbReference>
<dbReference type="NCBIfam" id="TIGR04294">
    <property type="entry name" value="pre_pil_HX9DG"/>
    <property type="match status" value="1"/>
</dbReference>
<dbReference type="InterPro" id="IPR012902">
    <property type="entry name" value="N_methyl_site"/>
</dbReference>
<keyword evidence="1" id="KW-0812">Transmembrane</keyword>
<dbReference type="PROSITE" id="PS00409">
    <property type="entry name" value="PROKAR_NTER_METHYL"/>
    <property type="match status" value="1"/>
</dbReference>
<dbReference type="Pfam" id="PF07963">
    <property type="entry name" value="N_methyl"/>
    <property type="match status" value="1"/>
</dbReference>
<evidence type="ECO:0000259" key="2">
    <source>
        <dbReference type="Pfam" id="PF07596"/>
    </source>
</evidence>
<dbReference type="PANTHER" id="PTHR30093:SF2">
    <property type="entry name" value="TYPE II SECRETION SYSTEM PROTEIN H"/>
    <property type="match status" value="1"/>
</dbReference>
<dbReference type="Gene3D" id="3.30.700.10">
    <property type="entry name" value="Glycoprotein, Type 4 Pilin"/>
    <property type="match status" value="1"/>
</dbReference>
<proteinExistence type="predicted"/>
<dbReference type="NCBIfam" id="TIGR02532">
    <property type="entry name" value="IV_pilin_GFxxxE"/>
    <property type="match status" value="1"/>
</dbReference>
<dbReference type="AlphaFoldDB" id="A0A2S8FZ06"/>
<dbReference type="InterPro" id="IPR011453">
    <property type="entry name" value="DUF1559"/>
</dbReference>
<dbReference type="InterPro" id="IPR045584">
    <property type="entry name" value="Pilin-like"/>
</dbReference>
<keyword evidence="1" id="KW-0472">Membrane</keyword>
<name>A0A2S8FZ06_9BACT</name>
<dbReference type="InterPro" id="IPR027558">
    <property type="entry name" value="Pre_pil_HX9DG_C"/>
</dbReference>
<comment type="caution">
    <text evidence="3">The sequence shown here is derived from an EMBL/GenBank/DDBJ whole genome shotgun (WGS) entry which is preliminary data.</text>
</comment>
<dbReference type="OrthoDB" id="209901at2"/>
<feature type="domain" description="DUF1559" evidence="2">
    <location>
        <begin position="34"/>
        <end position="316"/>
    </location>
</feature>
<keyword evidence="1" id="KW-1133">Transmembrane helix</keyword>
<dbReference type="RefSeq" id="WP_105351786.1">
    <property type="nucleotide sequence ID" value="NZ_PUIA01000017.1"/>
</dbReference>
<dbReference type="Pfam" id="PF07596">
    <property type="entry name" value="SBP_bac_10"/>
    <property type="match status" value="1"/>
</dbReference>
<evidence type="ECO:0000313" key="4">
    <source>
        <dbReference type="Proteomes" id="UP000240009"/>
    </source>
</evidence>